<reference evidence="8 9" key="1">
    <citation type="journal article" date="2015" name="Genome Biol. Evol.">
        <title>The genome of winter moth (Operophtera brumata) provides a genomic perspective on sexual dimorphism and phenology.</title>
        <authorList>
            <person name="Derks M.F."/>
            <person name="Smit S."/>
            <person name="Salis L."/>
            <person name="Schijlen E."/>
            <person name="Bossers A."/>
            <person name="Mateman C."/>
            <person name="Pijl A.S."/>
            <person name="de Ridder D."/>
            <person name="Groenen M.A."/>
            <person name="Visser M.E."/>
            <person name="Megens H.J."/>
        </authorList>
    </citation>
    <scope>NUCLEOTIDE SEQUENCE [LARGE SCALE GENOMIC DNA]</scope>
    <source>
        <strain evidence="8">WM2013NL</strain>
        <tissue evidence="8">Head and thorax</tissue>
    </source>
</reference>
<dbReference type="GO" id="GO:0004620">
    <property type="term" value="F:phospholipase activity"/>
    <property type="evidence" value="ECO:0007669"/>
    <property type="project" value="InterPro"/>
</dbReference>
<evidence type="ECO:0000313" key="8">
    <source>
        <dbReference type="EMBL" id="KOB58248.1"/>
    </source>
</evidence>
<evidence type="ECO:0000256" key="7">
    <source>
        <dbReference type="RuleBase" id="RU364138"/>
    </source>
</evidence>
<evidence type="ECO:0000313" key="9">
    <source>
        <dbReference type="Proteomes" id="UP000037510"/>
    </source>
</evidence>
<evidence type="ECO:0000256" key="3">
    <source>
        <dbReference type="ARBA" id="ARBA00022801"/>
    </source>
</evidence>
<feature type="non-terminal residue" evidence="8">
    <location>
        <position position="1"/>
    </location>
</feature>
<proteinExistence type="inferred from homology"/>
<evidence type="ECO:0000256" key="5">
    <source>
        <dbReference type="ARBA" id="ARBA00023098"/>
    </source>
</evidence>
<feature type="non-terminal residue" evidence="8">
    <location>
        <position position="316"/>
    </location>
</feature>
<dbReference type="PANTHER" id="PTHR12370:SF3">
    <property type="entry name" value="PHOSPHOLIPASE B-LIKE 2-RELATED"/>
    <property type="match status" value="1"/>
</dbReference>
<dbReference type="PANTHER" id="PTHR12370">
    <property type="entry name" value="PHOSPHOLIPASE B-RELATED"/>
    <property type="match status" value="1"/>
</dbReference>
<comment type="function">
    <text evidence="7">Putative phospholipase.</text>
</comment>
<name>A0A0L7K4M0_OPEBR</name>
<keyword evidence="9" id="KW-1185">Reference proteome</keyword>
<keyword evidence="6" id="KW-0325">Glycoprotein</keyword>
<dbReference type="Pfam" id="PF04916">
    <property type="entry name" value="Phospholip_B"/>
    <property type="match status" value="2"/>
</dbReference>
<evidence type="ECO:0000256" key="2">
    <source>
        <dbReference type="ARBA" id="ARBA00022729"/>
    </source>
</evidence>
<keyword evidence="2" id="KW-0732">Signal</keyword>
<organism evidence="8 9">
    <name type="scientific">Operophtera brumata</name>
    <name type="common">Winter moth</name>
    <name type="synonym">Phalaena brumata</name>
    <dbReference type="NCBI Taxonomy" id="104452"/>
    <lineage>
        <taxon>Eukaryota</taxon>
        <taxon>Metazoa</taxon>
        <taxon>Ecdysozoa</taxon>
        <taxon>Arthropoda</taxon>
        <taxon>Hexapoda</taxon>
        <taxon>Insecta</taxon>
        <taxon>Pterygota</taxon>
        <taxon>Neoptera</taxon>
        <taxon>Endopterygota</taxon>
        <taxon>Lepidoptera</taxon>
        <taxon>Glossata</taxon>
        <taxon>Ditrysia</taxon>
        <taxon>Geometroidea</taxon>
        <taxon>Geometridae</taxon>
        <taxon>Larentiinae</taxon>
        <taxon>Operophtera</taxon>
    </lineage>
</organism>
<dbReference type="Gene3D" id="3.60.60.30">
    <property type="match status" value="3"/>
</dbReference>
<accession>A0A0L7K4M0</accession>
<keyword evidence="3 7" id="KW-0378">Hydrolase</keyword>
<sequence length="316" mass="36344">WAFLELHTSANSSDEKQAYAAGFLEGYCFNKIDVCGLIEEFVDSNENWKAWLLVTTPPRETPEGFLFGERCTGLVKLLPGLKELYTAQTTWNRKELIPGYKMSLSSYPAFVQILEYARAMVANRLARDGCEWVYIFQKYNSGTYNNQWYIVDYNMFKARTAHSEGAVSAGLLWVIEQLPGYTKAADLTDVLVRETYFPSYNIAYFPLIFNLSGGNVRAEIRSLRDMYRTMRYNDYKYAPYARCDACDPPYTACNAIAARNDLNPPNAQVDYRSLRDMYRTMRYNDYKYDPYARCDACDPPYTACNAIAARNDLNPP</sequence>
<comment type="similarity">
    <text evidence="1 7">Belongs to the phospholipase B-like family.</text>
</comment>
<keyword evidence="5 7" id="KW-0443">Lipid metabolism</keyword>
<dbReference type="EMBL" id="JTDY01010319">
    <property type="protein sequence ID" value="KOB58248.1"/>
    <property type="molecule type" value="Genomic_DNA"/>
</dbReference>
<dbReference type="STRING" id="104452.A0A0L7K4M0"/>
<dbReference type="GO" id="GO:0005576">
    <property type="term" value="C:extracellular region"/>
    <property type="evidence" value="ECO:0007669"/>
    <property type="project" value="TreeGrafter"/>
</dbReference>
<dbReference type="GO" id="GO:0009395">
    <property type="term" value="P:phospholipid catabolic process"/>
    <property type="evidence" value="ECO:0007669"/>
    <property type="project" value="TreeGrafter"/>
</dbReference>
<comment type="caution">
    <text evidence="8">The sequence shown here is derived from an EMBL/GenBank/DDBJ whole genome shotgun (WGS) entry which is preliminary data.</text>
</comment>
<evidence type="ECO:0000256" key="4">
    <source>
        <dbReference type="ARBA" id="ARBA00022963"/>
    </source>
</evidence>
<evidence type="ECO:0000256" key="1">
    <source>
        <dbReference type="ARBA" id="ARBA00007835"/>
    </source>
</evidence>
<dbReference type="EC" id="3.1.1.-" evidence="7"/>
<protein>
    <recommendedName>
        <fullName evidence="7">Phospholipase B-like</fullName>
        <ecNumber evidence="7">3.1.1.-</ecNumber>
    </recommendedName>
</protein>
<keyword evidence="4 7" id="KW-0442">Lipid degradation</keyword>
<gene>
    <name evidence="8" type="ORF">OBRU01_25357</name>
</gene>
<evidence type="ECO:0000256" key="6">
    <source>
        <dbReference type="ARBA" id="ARBA00023180"/>
    </source>
</evidence>
<dbReference type="Proteomes" id="UP000037510">
    <property type="component" value="Unassembled WGS sequence"/>
</dbReference>
<dbReference type="AlphaFoldDB" id="A0A0L7K4M0"/>
<dbReference type="InterPro" id="IPR007000">
    <property type="entry name" value="PLipase_B-like"/>
</dbReference>